<sequence>MKSRAPRLPRRRRSPIGAAASVLALAAGLAAPVAPAFAQDGPLSLIRDTEIEAILHQDADPLFVAAGLDPKVVQIHIVGDKDLNAFVAGGQNMFINTGLIVRAKNPNELIGVMAHETGHMAGGHLANSDIAGKQALATFLLTMGLAVAAAAGGAPDAAGALIYSSDYFATLTILSYTREQEARADQAAITYLERAGESPKGLVDFFDNFRYEEVFSGAKRYPFFQSHPISSERIEALRVRAQQQAHYGVTDAPEALAQHAIMVAKLKAFTNLPQQTFIDYPESDTSYPARYARAIAYYRDLQTDKAVKLTDALLAEQPENPYLWELKGQTLFEAGRAKQAEPAHRKSVELKPDAPLLHMNLGQTLLAEDDPKKLDEAIGEIRKSLFVESDNPFGWLLLSQAYDRKGEPGMARLAAAEEEFSLGQASEAKGFAMRARMQLPKNSPEWRRATDIVLVSKPSKADLQALAREGGVGG</sequence>
<evidence type="ECO:0000256" key="6">
    <source>
        <dbReference type="ARBA" id="ARBA00023049"/>
    </source>
</evidence>
<gene>
    <name evidence="9" type="ORF">KCG34_24475</name>
</gene>
<evidence type="ECO:0000256" key="3">
    <source>
        <dbReference type="ARBA" id="ARBA00022723"/>
    </source>
</evidence>
<keyword evidence="4" id="KW-0378">Hydrolase</keyword>
<keyword evidence="10" id="KW-1185">Reference proteome</keyword>
<dbReference type="CDD" id="cd07324">
    <property type="entry name" value="M48C_Oma1-like"/>
    <property type="match status" value="1"/>
</dbReference>
<dbReference type="Gene3D" id="1.25.40.10">
    <property type="entry name" value="Tetratricopeptide repeat domain"/>
    <property type="match status" value="1"/>
</dbReference>
<dbReference type="Pfam" id="PF01435">
    <property type="entry name" value="Peptidase_M48"/>
    <property type="match status" value="1"/>
</dbReference>
<dbReference type="Gene3D" id="3.30.2010.10">
    <property type="entry name" value="Metalloproteases ('zincins'), catalytic domain"/>
    <property type="match status" value="1"/>
</dbReference>
<feature type="domain" description="Peptidase M48" evidence="8">
    <location>
        <begin position="49"/>
        <end position="239"/>
    </location>
</feature>
<dbReference type="PROSITE" id="PS51318">
    <property type="entry name" value="TAT"/>
    <property type="match status" value="1"/>
</dbReference>
<evidence type="ECO:0000256" key="2">
    <source>
        <dbReference type="ARBA" id="ARBA00022670"/>
    </source>
</evidence>
<accession>A0A975FZQ5</accession>
<keyword evidence="6" id="KW-0482">Metalloprotease</keyword>
<reference evidence="9" key="1">
    <citation type="submission" date="2021-04" db="EMBL/GenBank/DDBJ databases">
        <title>The complete genome sequence of Caulobacter sp. S6.</title>
        <authorList>
            <person name="Tang Y."/>
            <person name="Ouyang W."/>
            <person name="Liu Q."/>
            <person name="Huang B."/>
            <person name="Guo Z."/>
            <person name="Lei P."/>
        </authorList>
    </citation>
    <scope>NUCLEOTIDE SEQUENCE</scope>
    <source>
        <strain evidence="9">S6</strain>
    </source>
</reference>
<evidence type="ECO:0000256" key="5">
    <source>
        <dbReference type="ARBA" id="ARBA00022833"/>
    </source>
</evidence>
<evidence type="ECO:0000256" key="7">
    <source>
        <dbReference type="SAM" id="SignalP"/>
    </source>
</evidence>
<dbReference type="Proteomes" id="UP000676409">
    <property type="component" value="Chromosome"/>
</dbReference>
<feature type="signal peptide" evidence="7">
    <location>
        <begin position="1"/>
        <end position="38"/>
    </location>
</feature>
<dbReference type="InterPro" id="IPR011990">
    <property type="entry name" value="TPR-like_helical_dom_sf"/>
</dbReference>
<dbReference type="KEGG" id="caul:KCG34_24475"/>
<dbReference type="InterPro" id="IPR001915">
    <property type="entry name" value="Peptidase_M48"/>
</dbReference>
<evidence type="ECO:0000256" key="1">
    <source>
        <dbReference type="ARBA" id="ARBA00001947"/>
    </source>
</evidence>
<keyword evidence="2" id="KW-0645">Protease</keyword>
<dbReference type="RefSeq" id="WP_211938197.1">
    <property type="nucleotide sequence ID" value="NZ_CP073078.1"/>
</dbReference>
<evidence type="ECO:0000313" key="9">
    <source>
        <dbReference type="EMBL" id="QUD88146.1"/>
    </source>
</evidence>
<dbReference type="PANTHER" id="PTHR22726">
    <property type="entry name" value="METALLOENDOPEPTIDASE OMA1"/>
    <property type="match status" value="1"/>
</dbReference>
<evidence type="ECO:0000313" key="10">
    <source>
        <dbReference type="Proteomes" id="UP000676409"/>
    </source>
</evidence>
<keyword evidence="7" id="KW-0732">Signal</keyword>
<dbReference type="InterPro" id="IPR006311">
    <property type="entry name" value="TAT_signal"/>
</dbReference>
<dbReference type="GO" id="GO:0046872">
    <property type="term" value="F:metal ion binding"/>
    <property type="evidence" value="ECO:0007669"/>
    <property type="project" value="UniProtKB-KW"/>
</dbReference>
<dbReference type="GO" id="GO:0016020">
    <property type="term" value="C:membrane"/>
    <property type="evidence" value="ECO:0007669"/>
    <property type="project" value="TreeGrafter"/>
</dbReference>
<evidence type="ECO:0000256" key="4">
    <source>
        <dbReference type="ARBA" id="ARBA00022801"/>
    </source>
</evidence>
<dbReference type="SUPFAM" id="SSF48452">
    <property type="entry name" value="TPR-like"/>
    <property type="match status" value="1"/>
</dbReference>
<keyword evidence="3" id="KW-0479">Metal-binding</keyword>
<name>A0A975FZQ5_9CAUL</name>
<organism evidence="9 10">
    <name type="scientific">Phenylobacterium montanum</name>
    <dbReference type="NCBI Taxonomy" id="2823693"/>
    <lineage>
        <taxon>Bacteria</taxon>
        <taxon>Pseudomonadati</taxon>
        <taxon>Pseudomonadota</taxon>
        <taxon>Alphaproteobacteria</taxon>
        <taxon>Caulobacterales</taxon>
        <taxon>Caulobacteraceae</taxon>
        <taxon>Phenylobacterium</taxon>
    </lineage>
</organism>
<keyword evidence="5" id="KW-0862">Zinc</keyword>
<proteinExistence type="predicted"/>
<dbReference type="PANTHER" id="PTHR22726:SF1">
    <property type="entry name" value="METALLOENDOPEPTIDASE OMA1, MITOCHONDRIAL"/>
    <property type="match status" value="1"/>
</dbReference>
<dbReference type="AlphaFoldDB" id="A0A975FZQ5"/>
<feature type="chain" id="PRO_5037745027" evidence="7">
    <location>
        <begin position="39"/>
        <end position="474"/>
    </location>
</feature>
<dbReference type="InterPro" id="IPR051156">
    <property type="entry name" value="Mito/Outer_Membr_Metalloprot"/>
</dbReference>
<dbReference type="EMBL" id="CP073078">
    <property type="protein sequence ID" value="QUD88146.1"/>
    <property type="molecule type" value="Genomic_DNA"/>
</dbReference>
<evidence type="ECO:0000259" key="8">
    <source>
        <dbReference type="Pfam" id="PF01435"/>
    </source>
</evidence>
<protein>
    <submittedName>
        <fullName evidence="9">M48 family metallopeptidase</fullName>
    </submittedName>
</protein>
<dbReference type="GO" id="GO:0051603">
    <property type="term" value="P:proteolysis involved in protein catabolic process"/>
    <property type="evidence" value="ECO:0007669"/>
    <property type="project" value="TreeGrafter"/>
</dbReference>
<dbReference type="GO" id="GO:0004222">
    <property type="term" value="F:metalloendopeptidase activity"/>
    <property type="evidence" value="ECO:0007669"/>
    <property type="project" value="InterPro"/>
</dbReference>
<comment type="cofactor">
    <cofactor evidence="1">
        <name>Zn(2+)</name>
        <dbReference type="ChEBI" id="CHEBI:29105"/>
    </cofactor>
</comment>